<evidence type="ECO:0000313" key="4">
    <source>
        <dbReference type="Proteomes" id="UP000439903"/>
    </source>
</evidence>
<comment type="caution">
    <text evidence="3">The sequence shown here is derived from an EMBL/GenBank/DDBJ whole genome shotgun (WGS) entry which is preliminary data.</text>
</comment>
<evidence type="ECO:0000256" key="1">
    <source>
        <dbReference type="SAM" id="SignalP"/>
    </source>
</evidence>
<dbReference type="GO" id="GO:0008233">
    <property type="term" value="F:peptidase activity"/>
    <property type="evidence" value="ECO:0007669"/>
    <property type="project" value="UniProtKB-KW"/>
</dbReference>
<proteinExistence type="predicted"/>
<keyword evidence="1" id="KW-0732">Signal</keyword>
<reference evidence="3 4" key="1">
    <citation type="journal article" date="2019" name="Environ. Microbiol.">
        <title>At the nexus of three kingdoms: the genome of the mycorrhizal fungus Gigaspora margarita provides insights into plant, endobacterial and fungal interactions.</title>
        <authorList>
            <person name="Venice F."/>
            <person name="Ghignone S."/>
            <person name="Salvioli di Fossalunga A."/>
            <person name="Amselem J."/>
            <person name="Novero M."/>
            <person name="Xianan X."/>
            <person name="Sedzielewska Toro K."/>
            <person name="Morin E."/>
            <person name="Lipzen A."/>
            <person name="Grigoriev I.V."/>
            <person name="Henrissat B."/>
            <person name="Martin F.M."/>
            <person name="Bonfante P."/>
        </authorList>
    </citation>
    <scope>NUCLEOTIDE SEQUENCE [LARGE SCALE GENOMIC DNA]</scope>
    <source>
        <strain evidence="3 4">BEG34</strain>
    </source>
</reference>
<dbReference type="InterPro" id="IPR021109">
    <property type="entry name" value="Peptidase_aspartic_dom_sf"/>
</dbReference>
<evidence type="ECO:0000259" key="2">
    <source>
        <dbReference type="PROSITE" id="PS51767"/>
    </source>
</evidence>
<keyword evidence="4" id="KW-1185">Reference proteome</keyword>
<dbReference type="PROSITE" id="PS51767">
    <property type="entry name" value="PEPTIDASE_A1"/>
    <property type="match status" value="1"/>
</dbReference>
<dbReference type="Gene3D" id="2.40.70.10">
    <property type="entry name" value="Acid Proteases"/>
    <property type="match status" value="1"/>
</dbReference>
<feature type="chain" id="PRO_5034272637" evidence="1">
    <location>
        <begin position="20"/>
        <end position="133"/>
    </location>
</feature>
<accession>A0A8H4B1J4</accession>
<evidence type="ECO:0000313" key="3">
    <source>
        <dbReference type="EMBL" id="KAF0552647.1"/>
    </source>
</evidence>
<keyword evidence="3" id="KW-0645">Protease</keyword>
<feature type="domain" description="Peptidase A1" evidence="2">
    <location>
        <begin position="103"/>
        <end position="133"/>
    </location>
</feature>
<sequence>MKFFALIISFLLALSVIDAAPITSNPTVISLEKHANKKSSWLNVRKIHKLRALVKYQKLVRSAYASDKAVLSQLALAIEGKYGDESGEIDLTVESDGNSDIGYFGPVVIGGQTFNTIFDTGSSDLWVNSLFWL</sequence>
<dbReference type="SUPFAM" id="SSF50630">
    <property type="entry name" value="Acid proteases"/>
    <property type="match status" value="1"/>
</dbReference>
<name>A0A8H4B1J4_GIGMA</name>
<dbReference type="Proteomes" id="UP000439903">
    <property type="component" value="Unassembled WGS sequence"/>
</dbReference>
<organism evidence="3 4">
    <name type="scientific">Gigaspora margarita</name>
    <dbReference type="NCBI Taxonomy" id="4874"/>
    <lineage>
        <taxon>Eukaryota</taxon>
        <taxon>Fungi</taxon>
        <taxon>Fungi incertae sedis</taxon>
        <taxon>Mucoromycota</taxon>
        <taxon>Glomeromycotina</taxon>
        <taxon>Glomeromycetes</taxon>
        <taxon>Diversisporales</taxon>
        <taxon>Gigasporaceae</taxon>
        <taxon>Gigaspora</taxon>
    </lineage>
</organism>
<feature type="signal peptide" evidence="1">
    <location>
        <begin position="1"/>
        <end position="19"/>
    </location>
</feature>
<dbReference type="OrthoDB" id="2747330at2759"/>
<dbReference type="EMBL" id="WTPW01000063">
    <property type="protein sequence ID" value="KAF0552647.1"/>
    <property type="molecule type" value="Genomic_DNA"/>
</dbReference>
<protein>
    <submittedName>
        <fullName evidence="3">Acid protease</fullName>
    </submittedName>
</protein>
<dbReference type="AlphaFoldDB" id="A0A8H4B1J4"/>
<keyword evidence="3" id="KW-0378">Hydrolase</keyword>
<dbReference type="Pfam" id="PF00026">
    <property type="entry name" value="Asp"/>
    <property type="match status" value="1"/>
</dbReference>
<gene>
    <name evidence="3" type="ORF">F8M41_021337</name>
</gene>
<dbReference type="InterPro" id="IPR033121">
    <property type="entry name" value="PEPTIDASE_A1"/>
</dbReference>
<dbReference type="GO" id="GO:0006508">
    <property type="term" value="P:proteolysis"/>
    <property type="evidence" value="ECO:0007669"/>
    <property type="project" value="UniProtKB-KW"/>
</dbReference>